<accession>A0ABQ5FQY1</accession>
<evidence type="ECO:0000313" key="2">
    <source>
        <dbReference type="EMBL" id="GJT65574.1"/>
    </source>
</evidence>
<reference evidence="2" key="1">
    <citation type="journal article" date="2022" name="Int. J. Mol. Sci.">
        <title>Draft Genome of Tanacetum Coccineum: Genomic Comparison of Closely Related Tanacetum-Family Plants.</title>
        <authorList>
            <person name="Yamashiro T."/>
            <person name="Shiraishi A."/>
            <person name="Nakayama K."/>
            <person name="Satake H."/>
        </authorList>
    </citation>
    <scope>NUCLEOTIDE SEQUENCE</scope>
</reference>
<dbReference type="PANTHER" id="PTHR24559:SF427">
    <property type="entry name" value="RNA-DIRECTED DNA POLYMERASE"/>
    <property type="match status" value="1"/>
</dbReference>
<dbReference type="PANTHER" id="PTHR24559">
    <property type="entry name" value="TRANSPOSON TY3-I GAG-POL POLYPROTEIN"/>
    <property type="match status" value="1"/>
</dbReference>
<feature type="domain" description="Reverse transcriptase" evidence="1">
    <location>
        <begin position="2"/>
        <end position="77"/>
    </location>
</feature>
<protein>
    <recommendedName>
        <fullName evidence="1">Reverse transcriptase domain-containing protein</fullName>
    </recommendedName>
</protein>
<dbReference type="InterPro" id="IPR043502">
    <property type="entry name" value="DNA/RNA_pol_sf"/>
</dbReference>
<dbReference type="InterPro" id="IPR043128">
    <property type="entry name" value="Rev_trsase/Diguanyl_cyclase"/>
</dbReference>
<reference evidence="2" key="2">
    <citation type="submission" date="2022-01" db="EMBL/GenBank/DDBJ databases">
        <authorList>
            <person name="Yamashiro T."/>
            <person name="Shiraishi A."/>
            <person name="Satake H."/>
            <person name="Nakayama K."/>
        </authorList>
    </citation>
    <scope>NUCLEOTIDE SEQUENCE</scope>
</reference>
<evidence type="ECO:0000313" key="3">
    <source>
        <dbReference type="Proteomes" id="UP001151760"/>
    </source>
</evidence>
<dbReference type="Proteomes" id="UP001151760">
    <property type="component" value="Unassembled WGS sequence"/>
</dbReference>
<dbReference type="InterPro" id="IPR053134">
    <property type="entry name" value="RNA-dir_DNA_polymerase"/>
</dbReference>
<dbReference type="Gene3D" id="3.30.70.270">
    <property type="match status" value="2"/>
</dbReference>
<dbReference type="CDD" id="cd01647">
    <property type="entry name" value="RT_LTR"/>
    <property type="match status" value="1"/>
</dbReference>
<dbReference type="Pfam" id="PF00078">
    <property type="entry name" value="RVT_1"/>
    <property type="match status" value="1"/>
</dbReference>
<dbReference type="Gene3D" id="3.10.10.10">
    <property type="entry name" value="HIV Type 1 Reverse Transcriptase, subunit A, domain 1"/>
    <property type="match status" value="1"/>
</dbReference>
<dbReference type="SUPFAM" id="SSF56672">
    <property type="entry name" value="DNA/RNA polymerases"/>
    <property type="match status" value="1"/>
</dbReference>
<gene>
    <name evidence="2" type="ORF">Tco_1017054</name>
</gene>
<evidence type="ECO:0000259" key="1">
    <source>
        <dbReference type="Pfam" id="PF00078"/>
    </source>
</evidence>
<comment type="caution">
    <text evidence="2">The sequence shown here is derived from an EMBL/GenBank/DDBJ whole genome shotgun (WGS) entry which is preliminary data.</text>
</comment>
<dbReference type="InterPro" id="IPR000477">
    <property type="entry name" value="RT_dom"/>
</dbReference>
<name>A0ABQ5FQY1_9ASTR</name>
<dbReference type="EMBL" id="BQNB010017642">
    <property type="protein sequence ID" value="GJT65574.1"/>
    <property type="molecule type" value="Genomic_DNA"/>
</dbReference>
<sequence length="141" mass="16750">MCIDYRELNKLTVKNRYPLPRIDDLFDQLQVSSVYFKIDLRFGYHQLRVRAIPKTTFRTRYGHYEFQVMPFGLTNAPKHEEHLKKILKLLIKEELYAKFSKCEFWLPKVQFLGYVIDSEGIHVDPAKIESIKDRASPKTPT</sequence>
<organism evidence="2 3">
    <name type="scientific">Tanacetum coccineum</name>
    <dbReference type="NCBI Taxonomy" id="301880"/>
    <lineage>
        <taxon>Eukaryota</taxon>
        <taxon>Viridiplantae</taxon>
        <taxon>Streptophyta</taxon>
        <taxon>Embryophyta</taxon>
        <taxon>Tracheophyta</taxon>
        <taxon>Spermatophyta</taxon>
        <taxon>Magnoliopsida</taxon>
        <taxon>eudicotyledons</taxon>
        <taxon>Gunneridae</taxon>
        <taxon>Pentapetalae</taxon>
        <taxon>asterids</taxon>
        <taxon>campanulids</taxon>
        <taxon>Asterales</taxon>
        <taxon>Asteraceae</taxon>
        <taxon>Asteroideae</taxon>
        <taxon>Anthemideae</taxon>
        <taxon>Anthemidinae</taxon>
        <taxon>Tanacetum</taxon>
    </lineage>
</organism>
<keyword evidence="3" id="KW-1185">Reference proteome</keyword>
<proteinExistence type="predicted"/>